<protein>
    <recommendedName>
        <fullName evidence="6">Ankyrin repeat protein</fullName>
    </recommendedName>
</protein>
<dbReference type="SUPFAM" id="SSF48403">
    <property type="entry name" value="Ankyrin repeat"/>
    <property type="match status" value="1"/>
</dbReference>
<keyword evidence="5" id="KW-1185">Reference proteome</keyword>
<comment type="caution">
    <text evidence="4">The sequence shown here is derived from an EMBL/GenBank/DDBJ whole genome shotgun (WGS) entry which is preliminary data.</text>
</comment>
<keyword evidence="2 3" id="KW-0040">ANK repeat</keyword>
<dbReference type="PANTHER" id="PTHR24178:SF41">
    <property type="entry name" value="ANKYRIN-2 ISOFORM X1"/>
    <property type="match status" value="1"/>
</dbReference>
<evidence type="ECO:0000256" key="1">
    <source>
        <dbReference type="ARBA" id="ARBA00022737"/>
    </source>
</evidence>
<dbReference type="Proteomes" id="UP001600888">
    <property type="component" value="Unassembled WGS sequence"/>
</dbReference>
<dbReference type="PANTHER" id="PTHR24178">
    <property type="entry name" value="MOLTING PROTEIN MLT-4"/>
    <property type="match status" value="1"/>
</dbReference>
<dbReference type="Pfam" id="PF00023">
    <property type="entry name" value="Ank"/>
    <property type="match status" value="2"/>
</dbReference>
<organism evidence="4 5">
    <name type="scientific">Diaporthe vaccinii</name>
    <dbReference type="NCBI Taxonomy" id="105482"/>
    <lineage>
        <taxon>Eukaryota</taxon>
        <taxon>Fungi</taxon>
        <taxon>Dikarya</taxon>
        <taxon>Ascomycota</taxon>
        <taxon>Pezizomycotina</taxon>
        <taxon>Sordariomycetes</taxon>
        <taxon>Sordariomycetidae</taxon>
        <taxon>Diaporthales</taxon>
        <taxon>Diaporthaceae</taxon>
        <taxon>Diaporthe</taxon>
        <taxon>Diaporthe eres species complex</taxon>
    </lineage>
</organism>
<evidence type="ECO:0000256" key="2">
    <source>
        <dbReference type="ARBA" id="ARBA00023043"/>
    </source>
</evidence>
<dbReference type="InterPro" id="IPR036770">
    <property type="entry name" value="Ankyrin_rpt-contain_sf"/>
</dbReference>
<evidence type="ECO:0000313" key="4">
    <source>
        <dbReference type="EMBL" id="KAL2279568.1"/>
    </source>
</evidence>
<gene>
    <name evidence="4" type="ORF">FJTKL_13264</name>
</gene>
<evidence type="ECO:0000256" key="3">
    <source>
        <dbReference type="PROSITE-ProRule" id="PRU00023"/>
    </source>
</evidence>
<dbReference type="Gene3D" id="1.25.40.20">
    <property type="entry name" value="Ankyrin repeat-containing domain"/>
    <property type="match status" value="2"/>
</dbReference>
<accession>A0ABR4EAZ1</accession>
<evidence type="ECO:0000313" key="5">
    <source>
        <dbReference type="Proteomes" id="UP001600888"/>
    </source>
</evidence>
<dbReference type="EMBL" id="JBAWTH010000074">
    <property type="protein sequence ID" value="KAL2279568.1"/>
    <property type="molecule type" value="Genomic_DNA"/>
</dbReference>
<dbReference type="PROSITE" id="PS50297">
    <property type="entry name" value="ANK_REP_REGION"/>
    <property type="match status" value="3"/>
</dbReference>
<keyword evidence="1" id="KW-0677">Repeat</keyword>
<feature type="repeat" description="ANK" evidence="3">
    <location>
        <begin position="123"/>
        <end position="155"/>
    </location>
</feature>
<dbReference type="PROSITE" id="PS50088">
    <property type="entry name" value="ANK_REPEAT"/>
    <property type="match status" value="3"/>
</dbReference>
<proteinExistence type="predicted"/>
<dbReference type="InterPro" id="IPR002110">
    <property type="entry name" value="Ankyrin_rpt"/>
</dbReference>
<feature type="repeat" description="ANK" evidence="3">
    <location>
        <begin position="199"/>
        <end position="231"/>
    </location>
</feature>
<evidence type="ECO:0008006" key="6">
    <source>
        <dbReference type="Google" id="ProtNLM"/>
    </source>
</evidence>
<dbReference type="SMART" id="SM00248">
    <property type="entry name" value="ANK"/>
    <property type="match status" value="5"/>
</dbReference>
<name>A0ABR4EAZ1_9PEZI</name>
<sequence>MAAPHGPLSRLERLPDELLLGISEQPSLSVRDLVSLARASRPYSEIAISAAYKLHIKNEFGIAIYWAIEKGQYGTLKRLIDNGADVSMLNENGDLLDVDEILAKHNDLHHIWKHMNIDLVYQPRFSPLAVAAYHGRDSMVALLLDNGADPTGESTQLCGCCNLLLRCAENLPDCPTFWELSDRDDDGSYRPMEAYIHDSWWSPLHYAICRQHVSTAKLLLERGASARYVGRDGVTALHVATRWDAREIIDHLLDNNLVDINLQSERGVTALHLAYMGGEYDLVDDYLNNHGADTNLAYDDESGPWNIFSMACADGDFVRALEYLKKGADPQLVVVGDDGRDAWTVMRFIYGSSDNEVPSPLRKDDVRIELEQEIIARGRQETASDA</sequence>
<dbReference type="Pfam" id="PF12796">
    <property type="entry name" value="Ank_2"/>
    <property type="match status" value="1"/>
</dbReference>
<reference evidence="4 5" key="1">
    <citation type="submission" date="2024-03" db="EMBL/GenBank/DDBJ databases">
        <title>A high-quality draft genome sequence of Diaporthe vaccinii, a causative agent of upright dieback and viscid rot disease in cranberry plants.</title>
        <authorList>
            <person name="Sarrasin M."/>
            <person name="Lang B.F."/>
            <person name="Burger G."/>
        </authorList>
    </citation>
    <scope>NUCLEOTIDE SEQUENCE [LARGE SCALE GENOMIC DNA]</scope>
    <source>
        <strain evidence="4 5">IS7</strain>
    </source>
</reference>
<feature type="repeat" description="ANK" evidence="3">
    <location>
        <begin position="266"/>
        <end position="299"/>
    </location>
</feature>